<protein>
    <submittedName>
        <fullName evidence="2">Uncharacterized protein</fullName>
    </submittedName>
</protein>
<sequence length="156" mass="15968">MENTNHQQQPNPYASTVAALPVKPKAAQPYPYVRVILGFALLGGATGGMILALGSALLDGMGEGIAAWLPVLLVFMIYGALLGFVPALLCGVWLALWQTRRNAAGLLHAALAGTVVSGLCLLLVAPDMSITVFGLLGGASAVLLVVLLLPAPVEAA</sequence>
<dbReference type="KEGG" id="ptes:JQU52_04750"/>
<organism evidence="2 3">
    <name type="scientific">Paralysiella testudinis</name>
    <dbReference type="NCBI Taxonomy" id="2809020"/>
    <lineage>
        <taxon>Bacteria</taxon>
        <taxon>Pseudomonadati</taxon>
        <taxon>Pseudomonadota</taxon>
        <taxon>Betaproteobacteria</taxon>
        <taxon>Neisseriales</taxon>
        <taxon>Neisseriaceae</taxon>
        <taxon>Paralysiella</taxon>
    </lineage>
</organism>
<dbReference type="AlphaFoldDB" id="A0A892ZPE8"/>
<name>A0A892ZPE8_9NEIS</name>
<keyword evidence="1" id="KW-0472">Membrane</keyword>
<gene>
    <name evidence="2" type="ORF">JQU52_04750</name>
</gene>
<feature type="transmembrane region" description="Helical" evidence="1">
    <location>
        <begin position="65"/>
        <end position="96"/>
    </location>
</feature>
<keyword evidence="1" id="KW-1133">Transmembrane helix</keyword>
<proteinExistence type="predicted"/>
<accession>A0A892ZPE8</accession>
<keyword evidence="3" id="KW-1185">Reference proteome</keyword>
<dbReference type="EMBL" id="CP069798">
    <property type="protein sequence ID" value="QRQ82699.1"/>
    <property type="molecule type" value="Genomic_DNA"/>
</dbReference>
<reference evidence="2" key="1">
    <citation type="submission" date="2021-02" db="EMBL/GenBank/DDBJ databases">
        <title>Neisseriaceae sp. 26B isolated from the cloaca of a Common Toad-headed Turtle (Mesoclemmys nasuta).</title>
        <authorList>
            <person name="Spergser J."/>
            <person name="Busse H.-J."/>
        </authorList>
    </citation>
    <scope>NUCLEOTIDE SEQUENCE</scope>
    <source>
        <strain evidence="2">26B</strain>
    </source>
</reference>
<evidence type="ECO:0000313" key="3">
    <source>
        <dbReference type="Proteomes" id="UP000653156"/>
    </source>
</evidence>
<dbReference type="RefSeq" id="WP_230339987.1">
    <property type="nucleotide sequence ID" value="NZ_CP069798.1"/>
</dbReference>
<feature type="transmembrane region" description="Helical" evidence="1">
    <location>
        <begin position="130"/>
        <end position="151"/>
    </location>
</feature>
<dbReference type="Proteomes" id="UP000653156">
    <property type="component" value="Chromosome"/>
</dbReference>
<evidence type="ECO:0000313" key="2">
    <source>
        <dbReference type="EMBL" id="QRQ82699.1"/>
    </source>
</evidence>
<feature type="transmembrane region" description="Helical" evidence="1">
    <location>
        <begin position="32"/>
        <end position="53"/>
    </location>
</feature>
<feature type="transmembrane region" description="Helical" evidence="1">
    <location>
        <begin position="103"/>
        <end position="124"/>
    </location>
</feature>
<evidence type="ECO:0000256" key="1">
    <source>
        <dbReference type="SAM" id="Phobius"/>
    </source>
</evidence>
<keyword evidence="1" id="KW-0812">Transmembrane</keyword>